<feature type="compositionally biased region" description="Basic and acidic residues" evidence="1">
    <location>
        <begin position="250"/>
        <end position="265"/>
    </location>
</feature>
<feature type="compositionally biased region" description="Basic and acidic residues" evidence="1">
    <location>
        <begin position="154"/>
        <end position="165"/>
    </location>
</feature>
<feature type="compositionally biased region" description="Basic and acidic residues" evidence="1">
    <location>
        <begin position="51"/>
        <end position="71"/>
    </location>
</feature>
<dbReference type="InterPro" id="IPR006786">
    <property type="entry name" value="Pinin_SDK_MemA"/>
</dbReference>
<gene>
    <name evidence="3" type="ORF">N7494_011912</name>
</gene>
<feature type="compositionally biased region" description="Basic and acidic residues" evidence="1">
    <location>
        <begin position="280"/>
        <end position="293"/>
    </location>
</feature>
<sequence>MRKRYRSPASAVGRPRHDHNRQSLYPDLYPARGRRNSSPSEHAAKRRRFSRERAHSRPSSEYHYSTEEHHNSFSAEDVPNRRQSSQGSADTRPLSEYQYPARGRRNSSPSEYAATHRRFSQASANIHSSIGYHYPAEGNRNSSPSEYTVKRRQSSQEKAEIHPSSEYDYSAEEQRSSSPSAYTAKDRQFSQGNADIRSSSEYHYPVEEHRKSTASYQAVKRRKFSQGSDVFFPNQPHHSDASWRGPPPSEETRPEKSTSGEERQRGQRLFGNLTNALSRKQTDIAQKTREGRREQIELRQQAKLKADTFLWESDRQRKRRTERHMMTEDTAKAFLERDAMMARHAKNLVDARYLKTVTEPVLLWRPAKLRDGDEETIRDQIEYAERTNAAEYAEFMKKYPAQTFDNVEFEAGMMNGDIEPPKEEPEPVVNTGTTSVPKTESKDPQEREHC</sequence>
<keyword evidence="4" id="KW-1185">Reference proteome</keyword>
<evidence type="ECO:0000256" key="1">
    <source>
        <dbReference type="SAM" id="MobiDB-lite"/>
    </source>
</evidence>
<organism evidence="3 4">
    <name type="scientific">Penicillium frequentans</name>
    <dbReference type="NCBI Taxonomy" id="3151616"/>
    <lineage>
        <taxon>Eukaryota</taxon>
        <taxon>Fungi</taxon>
        <taxon>Dikarya</taxon>
        <taxon>Ascomycota</taxon>
        <taxon>Pezizomycotina</taxon>
        <taxon>Eurotiomycetes</taxon>
        <taxon>Eurotiomycetidae</taxon>
        <taxon>Eurotiales</taxon>
        <taxon>Aspergillaceae</taxon>
        <taxon>Penicillium</taxon>
    </lineage>
</organism>
<comment type="caution">
    <text evidence="3">The sequence shown here is derived from an EMBL/GenBank/DDBJ whole genome shotgun (WGS) entry which is preliminary data.</text>
</comment>
<evidence type="ECO:0000313" key="3">
    <source>
        <dbReference type="EMBL" id="KAJ5525262.1"/>
    </source>
</evidence>
<reference evidence="3 4" key="1">
    <citation type="journal article" date="2023" name="IMA Fungus">
        <title>Comparative genomic study of the Penicillium genus elucidates a diverse pangenome and 15 lateral gene transfer events.</title>
        <authorList>
            <person name="Petersen C."/>
            <person name="Sorensen T."/>
            <person name="Nielsen M.R."/>
            <person name="Sondergaard T.E."/>
            <person name="Sorensen J.L."/>
            <person name="Fitzpatrick D.A."/>
            <person name="Frisvad J.C."/>
            <person name="Nielsen K.L."/>
        </authorList>
    </citation>
    <scope>NUCLEOTIDE SEQUENCE [LARGE SCALE GENOMIC DNA]</scope>
    <source>
        <strain evidence="3 4">IBT 35679</strain>
    </source>
</reference>
<proteinExistence type="predicted"/>
<dbReference type="Pfam" id="PF04696">
    <property type="entry name" value="Pinin_SDK_memA"/>
    <property type="match status" value="1"/>
</dbReference>
<dbReference type="EMBL" id="JAQIZZ010000008">
    <property type="protein sequence ID" value="KAJ5525262.1"/>
    <property type="molecule type" value="Genomic_DNA"/>
</dbReference>
<protein>
    <submittedName>
        <fullName evidence="3">Pinin/SDK/memA/ protein conserved region-domain-containing protein</fullName>
    </submittedName>
</protein>
<accession>A0AAD6GAM1</accession>
<feature type="region of interest" description="Disordered" evidence="1">
    <location>
        <begin position="413"/>
        <end position="450"/>
    </location>
</feature>
<evidence type="ECO:0000259" key="2">
    <source>
        <dbReference type="Pfam" id="PF04696"/>
    </source>
</evidence>
<feature type="domain" description="Pinin/SDK/MemA protein" evidence="2">
    <location>
        <begin position="261"/>
        <end position="382"/>
    </location>
</feature>
<feature type="region of interest" description="Disordered" evidence="1">
    <location>
        <begin position="1"/>
        <end position="293"/>
    </location>
</feature>
<feature type="compositionally biased region" description="Basic and acidic residues" evidence="1">
    <location>
        <begin position="439"/>
        <end position="450"/>
    </location>
</feature>
<dbReference type="AlphaFoldDB" id="A0AAD6GAM1"/>
<feature type="compositionally biased region" description="Basic and acidic residues" evidence="1">
    <location>
        <begin position="198"/>
        <end position="211"/>
    </location>
</feature>
<name>A0AAD6GAM1_9EURO</name>
<dbReference type="Proteomes" id="UP001220324">
    <property type="component" value="Unassembled WGS sequence"/>
</dbReference>
<evidence type="ECO:0000313" key="4">
    <source>
        <dbReference type="Proteomes" id="UP001220324"/>
    </source>
</evidence>